<evidence type="ECO:0000256" key="6">
    <source>
        <dbReference type="SAM" id="Phobius"/>
    </source>
</evidence>
<dbReference type="Proteomes" id="UP000238479">
    <property type="component" value="Chromosome 6"/>
</dbReference>
<dbReference type="GO" id="GO:0016020">
    <property type="term" value="C:membrane"/>
    <property type="evidence" value="ECO:0007669"/>
    <property type="project" value="UniProtKB-SubCell"/>
</dbReference>
<evidence type="ECO:0000256" key="1">
    <source>
        <dbReference type="ARBA" id="ARBA00004370"/>
    </source>
</evidence>
<dbReference type="PANTHER" id="PTHR31113:SF3">
    <property type="entry name" value="UPF0496 PROTEIN 1"/>
    <property type="match status" value="1"/>
</dbReference>
<comment type="similarity">
    <text evidence="2">Belongs to the UPF0496 family.</text>
</comment>
<evidence type="ECO:0000256" key="4">
    <source>
        <dbReference type="ARBA" id="ARBA00022989"/>
    </source>
</evidence>
<evidence type="ECO:0000256" key="2">
    <source>
        <dbReference type="ARBA" id="ARBA00009074"/>
    </source>
</evidence>
<proteinExistence type="inferred from homology"/>
<keyword evidence="3 6" id="KW-0812">Transmembrane</keyword>
<gene>
    <name evidence="7" type="ORF">RchiOBHm_Chr6g0263091</name>
</gene>
<evidence type="ECO:0000313" key="7">
    <source>
        <dbReference type="EMBL" id="PRQ23595.1"/>
    </source>
</evidence>
<keyword evidence="4 6" id="KW-1133">Transmembrane helix</keyword>
<protein>
    <submittedName>
        <fullName evidence="7">Uncharacterized protein</fullName>
    </submittedName>
</protein>
<evidence type="ECO:0000256" key="5">
    <source>
        <dbReference type="ARBA" id="ARBA00023136"/>
    </source>
</evidence>
<dbReference type="PANTHER" id="PTHR31113">
    <property type="entry name" value="UPF0496 PROTEIN 3-RELATED"/>
    <property type="match status" value="1"/>
</dbReference>
<accession>A0A2P6PNU0</accession>
<comment type="subcellular location">
    <subcellularLocation>
        <location evidence="1">Membrane</location>
    </subcellularLocation>
</comment>
<sequence length="251" mass="28542">MKETKAKSIPMQLTSVLWACKNVLLQRVGYQTANQEDCMNDAKLLSFDDASLETSTNKLITKLKEDGGLSLDVLENVLTSMSDLGQKTADAILDFKSKMIDMKDDSYKLVVMEYLSSSLELLDFFTELEKFLDSARRSHSHIEHAIEQCSSLGSKHRPGSEEAKMISNILSNIMASNVNDHSGEKLVEKAHCLLEKQKEMFSKCRIEQEKLGKDKKSNVWRKLLSRIFMVVKWLVLVVLGVIFVNLNRKNY</sequence>
<evidence type="ECO:0000313" key="8">
    <source>
        <dbReference type="Proteomes" id="UP000238479"/>
    </source>
</evidence>
<feature type="transmembrane region" description="Helical" evidence="6">
    <location>
        <begin position="223"/>
        <end position="246"/>
    </location>
</feature>
<organism evidence="7 8">
    <name type="scientific">Rosa chinensis</name>
    <name type="common">China rose</name>
    <dbReference type="NCBI Taxonomy" id="74649"/>
    <lineage>
        <taxon>Eukaryota</taxon>
        <taxon>Viridiplantae</taxon>
        <taxon>Streptophyta</taxon>
        <taxon>Embryophyta</taxon>
        <taxon>Tracheophyta</taxon>
        <taxon>Spermatophyta</taxon>
        <taxon>Magnoliopsida</taxon>
        <taxon>eudicotyledons</taxon>
        <taxon>Gunneridae</taxon>
        <taxon>Pentapetalae</taxon>
        <taxon>rosids</taxon>
        <taxon>fabids</taxon>
        <taxon>Rosales</taxon>
        <taxon>Rosaceae</taxon>
        <taxon>Rosoideae</taxon>
        <taxon>Rosoideae incertae sedis</taxon>
        <taxon>Rosa</taxon>
    </lineage>
</organism>
<comment type="caution">
    <text evidence="7">The sequence shown here is derived from an EMBL/GenBank/DDBJ whole genome shotgun (WGS) entry which is preliminary data.</text>
</comment>
<dbReference type="AlphaFoldDB" id="A0A2P6PNU0"/>
<keyword evidence="8" id="KW-1185">Reference proteome</keyword>
<name>A0A2P6PNU0_ROSCH</name>
<dbReference type="EMBL" id="PDCK01000044">
    <property type="protein sequence ID" value="PRQ23595.1"/>
    <property type="molecule type" value="Genomic_DNA"/>
</dbReference>
<dbReference type="Gramene" id="PRQ23595">
    <property type="protein sequence ID" value="PRQ23595"/>
    <property type="gene ID" value="RchiOBHm_Chr6g0263091"/>
</dbReference>
<keyword evidence="5 6" id="KW-0472">Membrane</keyword>
<dbReference type="Pfam" id="PF05055">
    <property type="entry name" value="DUF677"/>
    <property type="match status" value="1"/>
</dbReference>
<dbReference type="InterPro" id="IPR007749">
    <property type="entry name" value="DUF677"/>
</dbReference>
<reference evidence="7 8" key="1">
    <citation type="journal article" date="2018" name="Nat. Genet.">
        <title>The Rosa genome provides new insights in the design of modern roses.</title>
        <authorList>
            <person name="Bendahmane M."/>
        </authorList>
    </citation>
    <scope>NUCLEOTIDE SEQUENCE [LARGE SCALE GENOMIC DNA]</scope>
    <source>
        <strain evidence="8">cv. Old Blush</strain>
    </source>
</reference>
<evidence type="ECO:0000256" key="3">
    <source>
        <dbReference type="ARBA" id="ARBA00022692"/>
    </source>
</evidence>
<dbReference type="STRING" id="74649.A0A2P6PNU0"/>